<proteinExistence type="predicted"/>
<dbReference type="EMBL" id="CP109106">
    <property type="protein sequence ID" value="WSB68260.1"/>
    <property type="molecule type" value="Genomic_DNA"/>
</dbReference>
<protein>
    <submittedName>
        <fullName evidence="1">Uncharacterized protein</fullName>
    </submittedName>
</protein>
<dbReference type="RefSeq" id="WP_326617710.1">
    <property type="nucleotide sequence ID" value="NZ_CP109106.1"/>
</dbReference>
<evidence type="ECO:0000313" key="2">
    <source>
        <dbReference type="Proteomes" id="UP001344251"/>
    </source>
</evidence>
<gene>
    <name evidence="1" type="ORF">OG863_10010</name>
</gene>
<keyword evidence="2" id="KW-1185">Reference proteome</keyword>
<evidence type="ECO:0000313" key="1">
    <source>
        <dbReference type="EMBL" id="WSB68260.1"/>
    </source>
</evidence>
<sequence length="91" mass="9679">MTARAPAWQTIKSARAFFSDQVINGTRNNANATGFEGLSKVRANSSTEYKAAADWSSPADQAAAHNALDSLDEFLGLLDDTPSALFGNKKS</sequence>
<dbReference type="Proteomes" id="UP001344251">
    <property type="component" value="Chromosome"/>
</dbReference>
<accession>A0ABZ1FE72</accession>
<organism evidence="1 2">
    <name type="scientific">Streptomyces decoyicus</name>
    <dbReference type="NCBI Taxonomy" id="249567"/>
    <lineage>
        <taxon>Bacteria</taxon>
        <taxon>Bacillati</taxon>
        <taxon>Actinomycetota</taxon>
        <taxon>Actinomycetes</taxon>
        <taxon>Kitasatosporales</taxon>
        <taxon>Streptomycetaceae</taxon>
        <taxon>Streptomyces</taxon>
    </lineage>
</organism>
<reference evidence="1 2" key="1">
    <citation type="submission" date="2022-10" db="EMBL/GenBank/DDBJ databases">
        <title>The complete genomes of actinobacterial strains from the NBC collection.</title>
        <authorList>
            <person name="Joergensen T.S."/>
            <person name="Alvarez Arevalo M."/>
            <person name="Sterndorff E.B."/>
            <person name="Faurdal D."/>
            <person name="Vuksanovic O."/>
            <person name="Mourched A.-S."/>
            <person name="Charusanti P."/>
            <person name="Shaw S."/>
            <person name="Blin K."/>
            <person name="Weber T."/>
        </authorList>
    </citation>
    <scope>NUCLEOTIDE SEQUENCE [LARGE SCALE GENOMIC DNA]</scope>
    <source>
        <strain evidence="1 2">NBC 01774</strain>
    </source>
</reference>
<name>A0ABZ1FE72_9ACTN</name>